<reference evidence="2" key="1">
    <citation type="journal article" date="2023" name="Mol. Phylogenet. Evol.">
        <title>Genome-scale phylogeny and comparative genomics of the fungal order Sordariales.</title>
        <authorList>
            <person name="Hensen N."/>
            <person name="Bonometti L."/>
            <person name="Westerberg I."/>
            <person name="Brannstrom I.O."/>
            <person name="Guillou S."/>
            <person name="Cros-Aarteil S."/>
            <person name="Calhoun S."/>
            <person name="Haridas S."/>
            <person name="Kuo A."/>
            <person name="Mondo S."/>
            <person name="Pangilinan J."/>
            <person name="Riley R."/>
            <person name="LaButti K."/>
            <person name="Andreopoulos B."/>
            <person name="Lipzen A."/>
            <person name="Chen C."/>
            <person name="Yan M."/>
            <person name="Daum C."/>
            <person name="Ng V."/>
            <person name="Clum A."/>
            <person name="Steindorff A."/>
            <person name="Ohm R.A."/>
            <person name="Martin F."/>
            <person name="Silar P."/>
            <person name="Natvig D.O."/>
            <person name="Lalanne C."/>
            <person name="Gautier V."/>
            <person name="Ament-Velasquez S.L."/>
            <person name="Kruys A."/>
            <person name="Hutchinson M.I."/>
            <person name="Powell A.J."/>
            <person name="Barry K."/>
            <person name="Miller A.N."/>
            <person name="Grigoriev I.V."/>
            <person name="Debuchy R."/>
            <person name="Gladieux P."/>
            <person name="Hiltunen Thoren M."/>
            <person name="Johannesson H."/>
        </authorList>
    </citation>
    <scope>NUCLEOTIDE SEQUENCE</scope>
    <source>
        <strain evidence="2">CBS 118394</strain>
    </source>
</reference>
<accession>A0AAE0ICR2</accession>
<sequence>MVPPATMDEIAAKVKAALTSTPYSCDELIPLAGGNANYVFRGHLSNPLPPDNTHQVLIKHGEPFVRTNESFSLPLTRCNVENVALHEIQTSPKATSPSPPWCTVRTPKQHHFDRETHTQVQEYLPTGIDLKNYALKYYEPHTNPSKKPQCLALGHSLGIWLKTFHDWTAVWAAKERFPSTARSRPSIHTIAFQNKILQMLKHKTYYDSLLKLVDTFPAILPQARQVFEQVKSMADQELADDSTLQAVHGDFWTGNILIPDKEMDCEAPPEPTTVFVVDWEVISLGVPVRDVGQMIAELYMLKLFKDIDAGEWIIEGFVEGYGPLGGEDKVFRTLVHIGCHLVVVGGTVDGWGERGDVEGVVGFGRDMIVKGWEGNRKWFEGRVLGGLFGGGRGE</sequence>
<gene>
    <name evidence="2" type="ORF">B0H66DRAFT_515250</name>
</gene>
<evidence type="ECO:0000313" key="2">
    <source>
        <dbReference type="EMBL" id="KAK3322631.1"/>
    </source>
</evidence>
<organism evidence="2 3">
    <name type="scientific">Apodospora peruviana</name>
    <dbReference type="NCBI Taxonomy" id="516989"/>
    <lineage>
        <taxon>Eukaryota</taxon>
        <taxon>Fungi</taxon>
        <taxon>Dikarya</taxon>
        <taxon>Ascomycota</taxon>
        <taxon>Pezizomycotina</taxon>
        <taxon>Sordariomycetes</taxon>
        <taxon>Sordariomycetidae</taxon>
        <taxon>Sordariales</taxon>
        <taxon>Lasiosphaeriaceae</taxon>
        <taxon>Apodospora</taxon>
    </lineage>
</organism>
<dbReference type="EMBL" id="JAUEDM010000003">
    <property type="protein sequence ID" value="KAK3322631.1"/>
    <property type="molecule type" value="Genomic_DNA"/>
</dbReference>
<dbReference type="SUPFAM" id="SSF56112">
    <property type="entry name" value="Protein kinase-like (PK-like)"/>
    <property type="match status" value="1"/>
</dbReference>
<dbReference type="GO" id="GO:0016301">
    <property type="term" value="F:kinase activity"/>
    <property type="evidence" value="ECO:0007669"/>
    <property type="project" value="UniProtKB-KW"/>
</dbReference>
<dbReference type="AlphaFoldDB" id="A0AAE0ICR2"/>
<dbReference type="Pfam" id="PF01636">
    <property type="entry name" value="APH"/>
    <property type="match status" value="1"/>
</dbReference>
<name>A0AAE0ICR2_9PEZI</name>
<evidence type="ECO:0000313" key="3">
    <source>
        <dbReference type="Proteomes" id="UP001283341"/>
    </source>
</evidence>
<dbReference type="Proteomes" id="UP001283341">
    <property type="component" value="Unassembled WGS sequence"/>
</dbReference>
<keyword evidence="2" id="KW-0808">Transferase</keyword>
<protein>
    <submittedName>
        <fullName evidence="2">Kinase-like domain-containing protein</fullName>
    </submittedName>
</protein>
<dbReference type="Gene3D" id="3.90.1200.10">
    <property type="match status" value="1"/>
</dbReference>
<dbReference type="InterPro" id="IPR002575">
    <property type="entry name" value="Aminoglycoside_PTrfase"/>
</dbReference>
<feature type="domain" description="Aminoglycoside phosphotransferase" evidence="1">
    <location>
        <begin position="217"/>
        <end position="296"/>
    </location>
</feature>
<keyword evidence="3" id="KW-1185">Reference proteome</keyword>
<comment type="caution">
    <text evidence="2">The sequence shown here is derived from an EMBL/GenBank/DDBJ whole genome shotgun (WGS) entry which is preliminary data.</text>
</comment>
<dbReference type="InterPro" id="IPR011009">
    <property type="entry name" value="Kinase-like_dom_sf"/>
</dbReference>
<evidence type="ECO:0000259" key="1">
    <source>
        <dbReference type="Pfam" id="PF01636"/>
    </source>
</evidence>
<proteinExistence type="predicted"/>
<keyword evidence="2" id="KW-0418">Kinase</keyword>
<reference evidence="2" key="2">
    <citation type="submission" date="2023-06" db="EMBL/GenBank/DDBJ databases">
        <authorList>
            <consortium name="Lawrence Berkeley National Laboratory"/>
            <person name="Haridas S."/>
            <person name="Hensen N."/>
            <person name="Bonometti L."/>
            <person name="Westerberg I."/>
            <person name="Brannstrom I.O."/>
            <person name="Guillou S."/>
            <person name="Cros-Aarteil S."/>
            <person name="Calhoun S."/>
            <person name="Kuo A."/>
            <person name="Mondo S."/>
            <person name="Pangilinan J."/>
            <person name="Riley R."/>
            <person name="Labutti K."/>
            <person name="Andreopoulos B."/>
            <person name="Lipzen A."/>
            <person name="Chen C."/>
            <person name="Yanf M."/>
            <person name="Daum C."/>
            <person name="Ng V."/>
            <person name="Clum A."/>
            <person name="Steindorff A."/>
            <person name="Ohm R."/>
            <person name="Martin F."/>
            <person name="Silar P."/>
            <person name="Natvig D."/>
            <person name="Lalanne C."/>
            <person name="Gautier V."/>
            <person name="Ament-Velasquez S.L."/>
            <person name="Kruys A."/>
            <person name="Hutchinson M.I."/>
            <person name="Powell A.J."/>
            <person name="Barry K."/>
            <person name="Miller A.N."/>
            <person name="Grigoriev I.V."/>
            <person name="Debuchy R."/>
            <person name="Gladieux P."/>
            <person name="Thoren M.H."/>
            <person name="Johannesson H."/>
        </authorList>
    </citation>
    <scope>NUCLEOTIDE SEQUENCE</scope>
    <source>
        <strain evidence="2">CBS 118394</strain>
    </source>
</reference>
<dbReference type="Gene3D" id="3.30.200.20">
    <property type="entry name" value="Phosphorylase Kinase, domain 1"/>
    <property type="match status" value="1"/>
</dbReference>